<evidence type="ECO:0000256" key="1">
    <source>
        <dbReference type="SAM" id="Phobius"/>
    </source>
</evidence>
<sequence>MPTFYEGGPVHTVEQTVGSEDYAEAYYTAQSAVSPMHRKWVRAGICLSAAIVIASFIPFYRARFFTCWGPACGIVLALALGFLFFFIQPNDIRKWAAELYRSNRLLELPQKIEIYRDSVVIETSCEKILEYWTDFSKCIETPAAFVVTGGRERDLLLIKKQGLSNEQIKKISEHLAGAFASRYVKSGR</sequence>
<dbReference type="Proteomes" id="UP000719942">
    <property type="component" value="Unassembled WGS sequence"/>
</dbReference>
<feature type="transmembrane region" description="Helical" evidence="1">
    <location>
        <begin position="40"/>
        <end position="62"/>
    </location>
</feature>
<feature type="transmembrane region" description="Helical" evidence="1">
    <location>
        <begin position="68"/>
        <end position="87"/>
    </location>
</feature>
<keyword evidence="1" id="KW-1133">Transmembrane helix</keyword>
<dbReference type="EMBL" id="JAGFNZ010000003">
    <property type="protein sequence ID" value="MBW7572921.1"/>
    <property type="molecule type" value="Genomic_DNA"/>
</dbReference>
<proteinExistence type="predicted"/>
<comment type="caution">
    <text evidence="2">The sequence shown here is derived from an EMBL/GenBank/DDBJ whole genome shotgun (WGS) entry which is preliminary data.</text>
</comment>
<gene>
    <name evidence="2" type="ORF">J5W02_08850</name>
</gene>
<keyword evidence="1" id="KW-0812">Transmembrane</keyword>
<keyword evidence="3" id="KW-1185">Reference proteome</keyword>
<organism evidence="2 3">
    <name type="scientific">Caproiciproducens faecalis</name>
    <dbReference type="NCBI Taxonomy" id="2820301"/>
    <lineage>
        <taxon>Bacteria</taxon>
        <taxon>Bacillati</taxon>
        <taxon>Bacillota</taxon>
        <taxon>Clostridia</taxon>
        <taxon>Eubacteriales</taxon>
        <taxon>Acutalibacteraceae</taxon>
        <taxon>Caproiciproducens</taxon>
    </lineage>
</organism>
<evidence type="ECO:0000313" key="2">
    <source>
        <dbReference type="EMBL" id="MBW7572921.1"/>
    </source>
</evidence>
<reference evidence="2 3" key="1">
    <citation type="submission" date="2021-03" db="EMBL/GenBank/DDBJ databases">
        <title>Caproiciproducens sp. nov. isolated from feces of cow.</title>
        <authorList>
            <person name="Choi J.-Y."/>
        </authorList>
    </citation>
    <scope>NUCLEOTIDE SEQUENCE [LARGE SCALE GENOMIC DNA]</scope>
    <source>
        <strain evidence="2 3">AGMB10547</strain>
    </source>
</reference>
<evidence type="ECO:0000313" key="3">
    <source>
        <dbReference type="Proteomes" id="UP000719942"/>
    </source>
</evidence>
<protein>
    <submittedName>
        <fullName evidence="2">YcxB family protein</fullName>
    </submittedName>
</protein>
<dbReference type="RefSeq" id="WP_219965336.1">
    <property type="nucleotide sequence ID" value="NZ_JAGFNZ010000003.1"/>
</dbReference>
<name>A0ABS7DNN8_9FIRM</name>
<keyword evidence="1" id="KW-0472">Membrane</keyword>
<accession>A0ABS7DNN8</accession>